<sequence length="120" mass="12238">MTPASVLLVALGGAVGALLRFGLSRLGSERTRPWITVGVNIAGSLIAGLAASAIDDPGIRLAVLTGFCGGFTTFSTASTDAAKALRRRERVRAVALVAVTALVSVAFAWLGITAGQVLWS</sequence>
<evidence type="ECO:0000256" key="4">
    <source>
        <dbReference type="ARBA" id="ARBA00022989"/>
    </source>
</evidence>
<evidence type="ECO:0000256" key="7">
    <source>
        <dbReference type="ARBA" id="ARBA00035120"/>
    </source>
</evidence>
<evidence type="ECO:0000256" key="9">
    <source>
        <dbReference type="ARBA" id="ARBA00049940"/>
    </source>
</evidence>
<proteinExistence type="inferred from homology"/>
<dbReference type="GO" id="GO:0140114">
    <property type="term" value="P:cellular detoxification of fluoride"/>
    <property type="evidence" value="ECO:0007669"/>
    <property type="project" value="UniProtKB-UniRule"/>
</dbReference>
<keyword evidence="5 10" id="KW-0472">Membrane</keyword>
<dbReference type="GO" id="GO:0062054">
    <property type="term" value="F:fluoride channel activity"/>
    <property type="evidence" value="ECO:0007669"/>
    <property type="project" value="UniProtKB-UniRule"/>
</dbReference>
<reference evidence="11 12" key="1">
    <citation type="submission" date="2017-02" db="EMBL/GenBank/DDBJ databases">
        <authorList>
            <person name="Peterson S.W."/>
        </authorList>
    </citation>
    <scope>NUCLEOTIDE SEQUENCE [LARGE SCALE GENOMIC DNA]</scope>
    <source>
        <strain evidence="11 12">LMG 22410</strain>
    </source>
</reference>
<feature type="transmembrane region" description="Helical" evidence="10">
    <location>
        <begin position="35"/>
        <end position="54"/>
    </location>
</feature>
<evidence type="ECO:0000256" key="6">
    <source>
        <dbReference type="ARBA" id="ARBA00023303"/>
    </source>
</evidence>
<name>A0A1R4G8H6_9MICO</name>
<evidence type="ECO:0000256" key="2">
    <source>
        <dbReference type="ARBA" id="ARBA00022475"/>
    </source>
</evidence>
<gene>
    <name evidence="10" type="primary">fluC</name>
    <name evidence="10" type="synonym">crcB</name>
    <name evidence="11" type="ORF">CZ674_09760</name>
</gene>
<comment type="catalytic activity">
    <reaction evidence="8">
        <text>fluoride(in) = fluoride(out)</text>
        <dbReference type="Rhea" id="RHEA:76159"/>
        <dbReference type="ChEBI" id="CHEBI:17051"/>
    </reaction>
    <physiologicalReaction direction="left-to-right" evidence="8">
        <dbReference type="Rhea" id="RHEA:76160"/>
    </physiologicalReaction>
</comment>
<feature type="binding site" evidence="10">
    <location>
        <position position="72"/>
    </location>
    <ligand>
        <name>Na(+)</name>
        <dbReference type="ChEBI" id="CHEBI:29101"/>
        <note>structural</note>
    </ligand>
</feature>
<accession>A0A1R4G8H6</accession>
<keyword evidence="10" id="KW-0813">Transport</keyword>
<evidence type="ECO:0000256" key="1">
    <source>
        <dbReference type="ARBA" id="ARBA00004651"/>
    </source>
</evidence>
<comment type="similarity">
    <text evidence="7 10">Belongs to the fluoride channel Fluc/FEX (TC 1.A.43) family.</text>
</comment>
<dbReference type="EMBL" id="FUHU01000041">
    <property type="protein sequence ID" value="SJM64375.1"/>
    <property type="molecule type" value="Genomic_DNA"/>
</dbReference>
<evidence type="ECO:0000256" key="10">
    <source>
        <dbReference type="HAMAP-Rule" id="MF_00454"/>
    </source>
</evidence>
<comment type="function">
    <text evidence="9 10">Fluoride-specific ion channel. Important for reducing fluoride concentration in the cell, thus reducing its toxicity.</text>
</comment>
<dbReference type="PANTHER" id="PTHR28259:SF1">
    <property type="entry name" value="FLUORIDE EXPORT PROTEIN 1-RELATED"/>
    <property type="match status" value="1"/>
</dbReference>
<comment type="subcellular location">
    <subcellularLocation>
        <location evidence="1 10">Cell membrane</location>
        <topology evidence="1 10">Multi-pass membrane protein</topology>
    </subcellularLocation>
</comment>
<comment type="activity regulation">
    <text evidence="10">Na(+) is not transported, but it plays an essential structural role and its presence is essential for fluoride channel function.</text>
</comment>
<keyword evidence="10" id="KW-0406">Ion transport</keyword>
<keyword evidence="10" id="KW-0915">Sodium</keyword>
<dbReference type="PANTHER" id="PTHR28259">
    <property type="entry name" value="FLUORIDE EXPORT PROTEIN 1-RELATED"/>
    <property type="match status" value="1"/>
</dbReference>
<feature type="transmembrane region" description="Helical" evidence="10">
    <location>
        <begin position="94"/>
        <end position="119"/>
    </location>
</feature>
<keyword evidence="2 10" id="KW-1003">Cell membrane</keyword>
<dbReference type="Proteomes" id="UP000195787">
    <property type="component" value="Unassembled WGS sequence"/>
</dbReference>
<feature type="transmembrane region" description="Helical" evidence="10">
    <location>
        <begin position="60"/>
        <end position="82"/>
    </location>
</feature>
<protein>
    <recommendedName>
        <fullName evidence="10">Fluoride-specific ion channel FluC</fullName>
    </recommendedName>
</protein>
<evidence type="ECO:0000256" key="3">
    <source>
        <dbReference type="ARBA" id="ARBA00022692"/>
    </source>
</evidence>
<feature type="binding site" evidence="10">
    <location>
        <position position="69"/>
    </location>
    <ligand>
        <name>Na(+)</name>
        <dbReference type="ChEBI" id="CHEBI:29101"/>
        <note>structural</note>
    </ligand>
</feature>
<dbReference type="AlphaFoldDB" id="A0A1R4G8H6"/>
<evidence type="ECO:0000256" key="5">
    <source>
        <dbReference type="ARBA" id="ARBA00023136"/>
    </source>
</evidence>
<keyword evidence="4 10" id="KW-1133">Transmembrane helix</keyword>
<dbReference type="Pfam" id="PF02537">
    <property type="entry name" value="CRCB"/>
    <property type="match status" value="1"/>
</dbReference>
<keyword evidence="10" id="KW-0479">Metal-binding</keyword>
<dbReference type="RefSeq" id="WP_086992365.1">
    <property type="nucleotide sequence ID" value="NZ_FUHU01000041.1"/>
</dbReference>
<keyword evidence="12" id="KW-1185">Reference proteome</keyword>
<dbReference type="GeneID" id="303173496"/>
<feature type="transmembrane region" description="Helical" evidence="10">
    <location>
        <begin position="6"/>
        <end position="23"/>
    </location>
</feature>
<evidence type="ECO:0000313" key="12">
    <source>
        <dbReference type="Proteomes" id="UP000195787"/>
    </source>
</evidence>
<dbReference type="InterPro" id="IPR003691">
    <property type="entry name" value="FluC"/>
</dbReference>
<organism evidence="11 12">
    <name type="scientific">Agrococcus casei LMG 22410</name>
    <dbReference type="NCBI Taxonomy" id="1255656"/>
    <lineage>
        <taxon>Bacteria</taxon>
        <taxon>Bacillati</taxon>
        <taxon>Actinomycetota</taxon>
        <taxon>Actinomycetes</taxon>
        <taxon>Micrococcales</taxon>
        <taxon>Microbacteriaceae</taxon>
        <taxon>Agrococcus</taxon>
    </lineage>
</organism>
<dbReference type="HAMAP" id="MF_00454">
    <property type="entry name" value="FluC"/>
    <property type="match status" value="1"/>
</dbReference>
<keyword evidence="3 10" id="KW-0812">Transmembrane</keyword>
<dbReference type="GO" id="GO:0005886">
    <property type="term" value="C:plasma membrane"/>
    <property type="evidence" value="ECO:0007669"/>
    <property type="project" value="UniProtKB-SubCell"/>
</dbReference>
<dbReference type="GO" id="GO:0046872">
    <property type="term" value="F:metal ion binding"/>
    <property type="evidence" value="ECO:0007669"/>
    <property type="project" value="UniProtKB-KW"/>
</dbReference>
<keyword evidence="6 10" id="KW-0407">Ion channel</keyword>
<evidence type="ECO:0000256" key="8">
    <source>
        <dbReference type="ARBA" id="ARBA00035585"/>
    </source>
</evidence>
<evidence type="ECO:0000313" key="11">
    <source>
        <dbReference type="EMBL" id="SJM64375.1"/>
    </source>
</evidence>